<evidence type="ECO:0000313" key="3">
    <source>
        <dbReference type="Proteomes" id="UP000265520"/>
    </source>
</evidence>
<protein>
    <submittedName>
        <fullName evidence="2">Uncharacterized protein</fullName>
    </submittedName>
</protein>
<dbReference type="Proteomes" id="UP000265520">
    <property type="component" value="Unassembled WGS sequence"/>
</dbReference>
<comment type="caution">
    <text evidence="2">The sequence shown here is derived from an EMBL/GenBank/DDBJ whole genome shotgun (WGS) entry which is preliminary data.</text>
</comment>
<feature type="coiled-coil region" evidence="1">
    <location>
        <begin position="20"/>
        <end position="83"/>
    </location>
</feature>
<dbReference type="AlphaFoldDB" id="A0A392TU56"/>
<reference evidence="2 3" key="1">
    <citation type="journal article" date="2018" name="Front. Plant Sci.">
        <title>Red Clover (Trifolium pratense) and Zigzag Clover (T. medium) - A Picture of Genomic Similarities and Differences.</title>
        <authorList>
            <person name="Dluhosova J."/>
            <person name="Istvanek J."/>
            <person name="Nedelnik J."/>
            <person name="Repkova J."/>
        </authorList>
    </citation>
    <scope>NUCLEOTIDE SEQUENCE [LARGE SCALE GENOMIC DNA]</scope>
    <source>
        <strain evidence="3">cv. 10/8</strain>
        <tissue evidence="2">Leaf</tissue>
    </source>
</reference>
<proteinExistence type="predicted"/>
<keyword evidence="3" id="KW-1185">Reference proteome</keyword>
<dbReference type="EMBL" id="LXQA010644190">
    <property type="protein sequence ID" value="MCI63820.1"/>
    <property type="molecule type" value="Genomic_DNA"/>
</dbReference>
<feature type="non-terminal residue" evidence="2">
    <location>
        <position position="86"/>
    </location>
</feature>
<accession>A0A392TU56</accession>
<name>A0A392TU56_9FABA</name>
<evidence type="ECO:0000256" key="1">
    <source>
        <dbReference type="SAM" id="Coils"/>
    </source>
</evidence>
<sequence length="86" mass="9729">RWEKEIADLKALIIERELWIHEATEKRKGLEDLAAAATKELIDEEATKGIAYFGAHEEVGAVIASLEDEIKVLDTKIALHKDRYQA</sequence>
<evidence type="ECO:0000313" key="2">
    <source>
        <dbReference type="EMBL" id="MCI63820.1"/>
    </source>
</evidence>
<feature type="non-terminal residue" evidence="2">
    <location>
        <position position="1"/>
    </location>
</feature>
<keyword evidence="1" id="KW-0175">Coiled coil</keyword>
<organism evidence="2 3">
    <name type="scientific">Trifolium medium</name>
    <dbReference type="NCBI Taxonomy" id="97028"/>
    <lineage>
        <taxon>Eukaryota</taxon>
        <taxon>Viridiplantae</taxon>
        <taxon>Streptophyta</taxon>
        <taxon>Embryophyta</taxon>
        <taxon>Tracheophyta</taxon>
        <taxon>Spermatophyta</taxon>
        <taxon>Magnoliopsida</taxon>
        <taxon>eudicotyledons</taxon>
        <taxon>Gunneridae</taxon>
        <taxon>Pentapetalae</taxon>
        <taxon>rosids</taxon>
        <taxon>fabids</taxon>
        <taxon>Fabales</taxon>
        <taxon>Fabaceae</taxon>
        <taxon>Papilionoideae</taxon>
        <taxon>50 kb inversion clade</taxon>
        <taxon>NPAAA clade</taxon>
        <taxon>Hologalegina</taxon>
        <taxon>IRL clade</taxon>
        <taxon>Trifolieae</taxon>
        <taxon>Trifolium</taxon>
    </lineage>
</organism>